<keyword evidence="3" id="KW-0804">Transcription</keyword>
<dbReference type="PROSITE" id="PS50987">
    <property type="entry name" value="HTH_ARSR_2"/>
    <property type="match status" value="1"/>
</dbReference>
<comment type="caution">
    <text evidence="5">The sequence shown here is derived from an EMBL/GenBank/DDBJ whole genome shotgun (WGS) entry which is preliminary data.</text>
</comment>
<dbReference type="Gene3D" id="1.10.10.10">
    <property type="entry name" value="Winged helix-like DNA-binding domain superfamily/Winged helix DNA-binding domain"/>
    <property type="match status" value="1"/>
</dbReference>
<evidence type="ECO:0000313" key="6">
    <source>
        <dbReference type="Proteomes" id="UP001158045"/>
    </source>
</evidence>
<dbReference type="InterPro" id="IPR036388">
    <property type="entry name" value="WH-like_DNA-bd_sf"/>
</dbReference>
<keyword evidence="1" id="KW-0805">Transcription regulation</keyword>
<reference evidence="5 6" key="1">
    <citation type="submission" date="2023-04" db="EMBL/GenBank/DDBJ databases">
        <title>Fusibacter bizertensis strain WBS, isolated from littoral bottom sediments of the Arctic seas - biochemical and genomic analysis.</title>
        <authorList>
            <person name="Brioukhanov A.L."/>
        </authorList>
    </citation>
    <scope>NUCLEOTIDE SEQUENCE [LARGE SCALE GENOMIC DNA]</scope>
    <source>
        <strain evidence="5 6">WBS</strain>
    </source>
</reference>
<dbReference type="RefSeq" id="WP_281093730.1">
    <property type="nucleotide sequence ID" value="NZ_JARYZI010000004.1"/>
</dbReference>
<sequence length="130" mass="15233">MVEIFKALADENRLRVFIILLYDELCVCELEVILNLSQSNVSKHLSKLRAAGIIESQKDAQWVHYKVSEAFKMEQPELVKALEKSILANIEAMDDLRRLKRYREAALNCQEINKDRAHVIETINKEWIYE</sequence>
<accession>A0ABT6NBV5</accession>
<dbReference type="SUPFAM" id="SSF46785">
    <property type="entry name" value="Winged helix' DNA-binding domain"/>
    <property type="match status" value="1"/>
</dbReference>
<feature type="domain" description="HTH arsR-type" evidence="4">
    <location>
        <begin position="1"/>
        <end position="94"/>
    </location>
</feature>
<dbReference type="InterPro" id="IPR011991">
    <property type="entry name" value="ArsR-like_HTH"/>
</dbReference>
<dbReference type="InterPro" id="IPR036390">
    <property type="entry name" value="WH_DNA-bd_sf"/>
</dbReference>
<evidence type="ECO:0000256" key="3">
    <source>
        <dbReference type="ARBA" id="ARBA00023163"/>
    </source>
</evidence>
<dbReference type="Pfam" id="PF01022">
    <property type="entry name" value="HTH_5"/>
    <property type="match status" value="1"/>
</dbReference>
<evidence type="ECO:0000313" key="5">
    <source>
        <dbReference type="EMBL" id="MDH8677902.1"/>
    </source>
</evidence>
<dbReference type="CDD" id="cd00090">
    <property type="entry name" value="HTH_ARSR"/>
    <property type="match status" value="1"/>
</dbReference>
<dbReference type="PANTHER" id="PTHR33154">
    <property type="entry name" value="TRANSCRIPTIONAL REGULATOR, ARSR FAMILY"/>
    <property type="match status" value="1"/>
</dbReference>
<evidence type="ECO:0000256" key="1">
    <source>
        <dbReference type="ARBA" id="ARBA00023015"/>
    </source>
</evidence>
<gene>
    <name evidence="5" type="ORF">QE109_07070</name>
</gene>
<organism evidence="5 6">
    <name type="scientific">Fusibacter bizertensis</name>
    <dbReference type="NCBI Taxonomy" id="1488331"/>
    <lineage>
        <taxon>Bacteria</taxon>
        <taxon>Bacillati</taxon>
        <taxon>Bacillota</taxon>
        <taxon>Clostridia</taxon>
        <taxon>Eubacteriales</taxon>
        <taxon>Eubacteriales Family XII. Incertae Sedis</taxon>
        <taxon>Fusibacter</taxon>
    </lineage>
</organism>
<dbReference type="SMART" id="SM00418">
    <property type="entry name" value="HTH_ARSR"/>
    <property type="match status" value="1"/>
</dbReference>
<dbReference type="Proteomes" id="UP001158045">
    <property type="component" value="Unassembled WGS sequence"/>
</dbReference>
<dbReference type="PRINTS" id="PR00778">
    <property type="entry name" value="HTHARSR"/>
</dbReference>
<keyword evidence="6" id="KW-1185">Reference proteome</keyword>
<dbReference type="EMBL" id="JARYZI010000004">
    <property type="protein sequence ID" value="MDH8677902.1"/>
    <property type="molecule type" value="Genomic_DNA"/>
</dbReference>
<dbReference type="InterPro" id="IPR051081">
    <property type="entry name" value="HTH_MetalResp_TranReg"/>
</dbReference>
<dbReference type="PANTHER" id="PTHR33154:SF18">
    <property type="entry name" value="ARSENICAL RESISTANCE OPERON REPRESSOR"/>
    <property type="match status" value="1"/>
</dbReference>
<keyword evidence="2" id="KW-0238">DNA-binding</keyword>
<dbReference type="NCBIfam" id="NF033788">
    <property type="entry name" value="HTH_metalloreg"/>
    <property type="match status" value="1"/>
</dbReference>
<evidence type="ECO:0000256" key="2">
    <source>
        <dbReference type="ARBA" id="ARBA00023125"/>
    </source>
</evidence>
<proteinExistence type="predicted"/>
<protein>
    <submittedName>
        <fullName evidence="5">Metalloregulator ArsR/SmtB family transcription factor</fullName>
    </submittedName>
</protein>
<dbReference type="InterPro" id="IPR001845">
    <property type="entry name" value="HTH_ArsR_DNA-bd_dom"/>
</dbReference>
<name>A0ABT6NBV5_9FIRM</name>
<evidence type="ECO:0000259" key="4">
    <source>
        <dbReference type="PROSITE" id="PS50987"/>
    </source>
</evidence>